<dbReference type="InterPro" id="IPR029044">
    <property type="entry name" value="Nucleotide-diphossugar_trans"/>
</dbReference>
<dbReference type="AlphaFoldDB" id="A0A1F7HGQ4"/>
<evidence type="ECO:0000313" key="4">
    <source>
        <dbReference type="Proteomes" id="UP000178098"/>
    </source>
</evidence>
<dbReference type="PANTHER" id="PTHR43630">
    <property type="entry name" value="POLY-BETA-1,6-N-ACETYL-D-GLUCOSAMINE SYNTHASE"/>
    <property type="match status" value="1"/>
</dbReference>
<keyword evidence="1" id="KW-0812">Transmembrane</keyword>
<keyword evidence="1" id="KW-0472">Membrane</keyword>
<keyword evidence="1" id="KW-1133">Transmembrane helix</keyword>
<feature type="transmembrane region" description="Helical" evidence="1">
    <location>
        <begin position="224"/>
        <end position="243"/>
    </location>
</feature>
<dbReference type="Proteomes" id="UP000178098">
    <property type="component" value="Unassembled WGS sequence"/>
</dbReference>
<dbReference type="CDD" id="cd02511">
    <property type="entry name" value="Beta4Glucosyltransferase"/>
    <property type="match status" value="1"/>
</dbReference>
<protein>
    <recommendedName>
        <fullName evidence="2">Glycosyltransferase 2-like domain-containing protein</fullName>
    </recommendedName>
</protein>
<evidence type="ECO:0000313" key="3">
    <source>
        <dbReference type="EMBL" id="OGK30156.1"/>
    </source>
</evidence>
<dbReference type="SUPFAM" id="SSF53448">
    <property type="entry name" value="Nucleotide-diphospho-sugar transferases"/>
    <property type="match status" value="1"/>
</dbReference>
<evidence type="ECO:0000256" key="1">
    <source>
        <dbReference type="SAM" id="Phobius"/>
    </source>
</evidence>
<proteinExistence type="predicted"/>
<feature type="domain" description="Glycosyltransferase 2-like" evidence="2">
    <location>
        <begin position="3"/>
        <end position="120"/>
    </location>
</feature>
<gene>
    <name evidence="3" type="ORF">A3D08_02700</name>
</gene>
<evidence type="ECO:0000259" key="2">
    <source>
        <dbReference type="Pfam" id="PF00535"/>
    </source>
</evidence>
<accession>A0A1F7HGQ4</accession>
<sequence>MLSIAILSKNEEENLKELLPSLSFAQEILIIDAHSYDQTVEVAKKHGARVISSSDPSFSNRRNKAMHEARNNWVLFIDADERLSQELINEIQNVVHKNNDFSYRIPRIDVFWGQDVKFGEVWKARTKGIMRLVKKGSGEWRGDVHEEYISHIPVLTMQYQLKHYSHASIADFLTSVNEFSTLKAKELYFNGHRATFLHIALYPCTKFLYTYFILLGFLDGAAGFVYSFMMSFHSFLVMSKLYLLQNKNTSY</sequence>
<name>A0A1F7HGQ4_9BACT</name>
<dbReference type="InterPro" id="IPR001173">
    <property type="entry name" value="Glyco_trans_2-like"/>
</dbReference>
<feature type="transmembrane region" description="Helical" evidence="1">
    <location>
        <begin position="195"/>
        <end position="218"/>
    </location>
</feature>
<dbReference type="Pfam" id="PF00535">
    <property type="entry name" value="Glycos_transf_2"/>
    <property type="match status" value="1"/>
</dbReference>
<dbReference type="EMBL" id="MFZT01000033">
    <property type="protein sequence ID" value="OGK30156.1"/>
    <property type="molecule type" value="Genomic_DNA"/>
</dbReference>
<reference evidence="3 4" key="1">
    <citation type="journal article" date="2016" name="Nat. Commun.">
        <title>Thousands of microbial genomes shed light on interconnected biogeochemical processes in an aquifer system.</title>
        <authorList>
            <person name="Anantharaman K."/>
            <person name="Brown C.T."/>
            <person name="Hug L.A."/>
            <person name="Sharon I."/>
            <person name="Castelle C.J."/>
            <person name="Probst A.J."/>
            <person name="Thomas B.C."/>
            <person name="Singh A."/>
            <person name="Wilkins M.J."/>
            <person name="Karaoz U."/>
            <person name="Brodie E.L."/>
            <person name="Williams K.H."/>
            <person name="Hubbard S.S."/>
            <person name="Banfield J.F."/>
        </authorList>
    </citation>
    <scope>NUCLEOTIDE SEQUENCE [LARGE SCALE GENOMIC DNA]</scope>
</reference>
<comment type="caution">
    <text evidence="3">The sequence shown here is derived from an EMBL/GenBank/DDBJ whole genome shotgun (WGS) entry which is preliminary data.</text>
</comment>
<dbReference type="PANTHER" id="PTHR43630:SF2">
    <property type="entry name" value="GLYCOSYLTRANSFERASE"/>
    <property type="match status" value="1"/>
</dbReference>
<dbReference type="Gene3D" id="3.90.550.10">
    <property type="entry name" value="Spore Coat Polysaccharide Biosynthesis Protein SpsA, Chain A"/>
    <property type="match status" value="1"/>
</dbReference>
<organism evidence="3 4">
    <name type="scientific">Candidatus Roizmanbacteria bacterium RIFCSPHIGHO2_02_FULL_43_11</name>
    <dbReference type="NCBI Taxonomy" id="1802043"/>
    <lineage>
        <taxon>Bacteria</taxon>
        <taxon>Candidatus Roizmaniibacteriota</taxon>
    </lineage>
</organism>